<gene>
    <name evidence="1" type="ORF">BAE44_0009578</name>
</gene>
<protein>
    <submittedName>
        <fullName evidence="1">Uncharacterized protein</fullName>
    </submittedName>
</protein>
<reference evidence="1 2" key="1">
    <citation type="submission" date="2016-09" db="EMBL/GenBank/DDBJ databases">
        <title>The draft genome of Dichanthelium oligosanthes: A C3 panicoid grass species.</title>
        <authorList>
            <person name="Studer A.J."/>
            <person name="Schnable J.C."/>
            <person name="Brutnell T.P."/>
        </authorList>
    </citation>
    <scope>NUCLEOTIDE SEQUENCE [LARGE SCALE GENOMIC DNA]</scope>
    <source>
        <strain evidence="2">cv. Kellogg 1175</strain>
        <tissue evidence="1">Leaf</tissue>
    </source>
</reference>
<sequence length="42" mass="5055">LLNLHRKTEQPNKLGTVQKLLLPAPYHHQYFKLMQMWKPQGK</sequence>
<feature type="non-terminal residue" evidence="1">
    <location>
        <position position="1"/>
    </location>
</feature>
<evidence type="ECO:0000313" key="1">
    <source>
        <dbReference type="EMBL" id="OEL29400.1"/>
    </source>
</evidence>
<organism evidence="1 2">
    <name type="scientific">Dichanthelium oligosanthes</name>
    <dbReference type="NCBI Taxonomy" id="888268"/>
    <lineage>
        <taxon>Eukaryota</taxon>
        <taxon>Viridiplantae</taxon>
        <taxon>Streptophyta</taxon>
        <taxon>Embryophyta</taxon>
        <taxon>Tracheophyta</taxon>
        <taxon>Spermatophyta</taxon>
        <taxon>Magnoliopsida</taxon>
        <taxon>Liliopsida</taxon>
        <taxon>Poales</taxon>
        <taxon>Poaceae</taxon>
        <taxon>PACMAD clade</taxon>
        <taxon>Panicoideae</taxon>
        <taxon>Panicodae</taxon>
        <taxon>Paniceae</taxon>
        <taxon>Dichantheliinae</taxon>
        <taxon>Dichanthelium</taxon>
    </lineage>
</organism>
<comment type="caution">
    <text evidence="1">The sequence shown here is derived from an EMBL/GenBank/DDBJ whole genome shotgun (WGS) entry which is preliminary data.</text>
</comment>
<keyword evidence="2" id="KW-1185">Reference proteome</keyword>
<dbReference type="Proteomes" id="UP000095767">
    <property type="component" value="Unassembled WGS sequence"/>
</dbReference>
<accession>A0A1E5VWB1</accession>
<dbReference type="EMBL" id="LWDX02027647">
    <property type="protein sequence ID" value="OEL29400.1"/>
    <property type="molecule type" value="Genomic_DNA"/>
</dbReference>
<name>A0A1E5VWB1_9POAL</name>
<evidence type="ECO:0000313" key="2">
    <source>
        <dbReference type="Proteomes" id="UP000095767"/>
    </source>
</evidence>
<proteinExistence type="predicted"/>
<dbReference type="AlphaFoldDB" id="A0A1E5VWB1"/>